<reference evidence="3 4" key="1">
    <citation type="journal article" date="2010" name="Proc. Natl. Acad. Sci. U.S.A.">
        <title>Insights into evolution of multicellular fungi from the assembled chromosomes of the mushroom Coprinopsis cinerea (Coprinus cinereus).</title>
        <authorList>
            <person name="Stajich J.E."/>
            <person name="Wilke S.K."/>
            <person name="Ahren D."/>
            <person name="Au C.H."/>
            <person name="Birren B.W."/>
            <person name="Borodovsky M."/>
            <person name="Burns C."/>
            <person name="Canback B."/>
            <person name="Casselton L.A."/>
            <person name="Cheng C.K."/>
            <person name="Deng J."/>
            <person name="Dietrich F.S."/>
            <person name="Fargo D.C."/>
            <person name="Farman M.L."/>
            <person name="Gathman A.C."/>
            <person name="Goldberg J."/>
            <person name="Guigo R."/>
            <person name="Hoegger P.J."/>
            <person name="Hooker J.B."/>
            <person name="Huggins A."/>
            <person name="James T.Y."/>
            <person name="Kamada T."/>
            <person name="Kilaru S."/>
            <person name="Kodira C."/>
            <person name="Kues U."/>
            <person name="Kupfer D."/>
            <person name="Kwan H.S."/>
            <person name="Lomsadze A."/>
            <person name="Li W."/>
            <person name="Lilly W.W."/>
            <person name="Ma L.J."/>
            <person name="Mackey A.J."/>
            <person name="Manning G."/>
            <person name="Martin F."/>
            <person name="Muraguchi H."/>
            <person name="Natvig D.O."/>
            <person name="Palmerini H."/>
            <person name="Ramesh M.A."/>
            <person name="Rehmeyer C.J."/>
            <person name="Roe B.A."/>
            <person name="Shenoy N."/>
            <person name="Stanke M."/>
            <person name="Ter-Hovhannisyan V."/>
            <person name="Tunlid A."/>
            <person name="Velagapudi R."/>
            <person name="Vision T.J."/>
            <person name="Zeng Q."/>
            <person name="Zolan M.E."/>
            <person name="Pukkila P.J."/>
        </authorList>
    </citation>
    <scope>NUCLEOTIDE SEQUENCE [LARGE SCALE GENOMIC DNA]</scope>
    <source>
        <strain evidence="4">Okayama-7 / 130 / ATCC MYA-4618 / FGSC 9003</strain>
    </source>
</reference>
<accession>D6RPK8</accession>
<gene>
    <name evidence="3" type="ORF">CC1G_12700</name>
</gene>
<dbReference type="InterPro" id="IPR040976">
    <property type="entry name" value="Pkinase_fungal"/>
</dbReference>
<dbReference type="PROSITE" id="PS50011">
    <property type="entry name" value="PROTEIN_KINASE_DOM"/>
    <property type="match status" value="1"/>
</dbReference>
<dbReference type="AlphaFoldDB" id="D6RPK8"/>
<dbReference type="OMA" id="EPFDAMT"/>
<feature type="compositionally biased region" description="Polar residues" evidence="1">
    <location>
        <begin position="691"/>
        <end position="712"/>
    </location>
</feature>
<evidence type="ECO:0000256" key="1">
    <source>
        <dbReference type="SAM" id="MobiDB-lite"/>
    </source>
</evidence>
<dbReference type="GeneID" id="6008480"/>
<dbReference type="InParanoid" id="D6RPK8"/>
<name>D6RPK8_COPC7</name>
<sequence>MDAEISTCSVGKFFENHLPTQGVPFDAVVDDLKKQKTLVSRGQSLEQKPSSSTQRPLFPQTFKSLKSLFRSRTTSTTRVVKTLQTIGNAVRKALGRATDCEINDYSLRVEDSVGDHARGCLTSNLEDALHPTEVVVPMTVIADDGNYTSSEEAKAKLLSRATEIMNEDARRRFCFGVTCERSEVTLWRFARSIVVKSTPFDMTEQPDLLLHLFVALFTASLHQLGYDPLVTLLPDRNYVYQIPSDSSTTPLYFKTVHPIWDVKPTCLSGRRTRIWEVEQVLSQSDPTRVPGTPNRALKDVFLNSDTRTESDIQEELFADIAMFGQDENWRSRPLLKDFVQADLEALAEALKGDQYKHYFSCIVAKHVGEGDVPGLDSPTAPPPKRRCLFLYERVCTALNNIPTLGEAVDVLKAAIIPLRLMFCAGWVHRDISPGNILAYRESPTSPWAVKLSDLEHAKRFPDPQANTKDPITGTPPFIACEILDGHHFFPISINPKNMVPPYRPVPVVHTYQHDLESIWWILLWLATARVNRKLPRIFGQTYFQHRVDLQYARSRCGLLMQSLSTDPQVKESLPQTLRTSFYKRLDILRNNIYVTYVTRTMEQKHNDIESFSWIISEGMRLFFDAVARSRDKWGGVELVVDSERRVFPVAAPLLLPESPKVEAPRKRKNVGLEGRAPKRLRTGPGRDTDMPTRTTGPITRSMTRNSGPVTRSATRRLREARK</sequence>
<evidence type="ECO:0000259" key="2">
    <source>
        <dbReference type="PROSITE" id="PS50011"/>
    </source>
</evidence>
<dbReference type="Pfam" id="PF17667">
    <property type="entry name" value="Pkinase_fungal"/>
    <property type="match status" value="1"/>
</dbReference>
<dbReference type="Gene3D" id="1.10.510.10">
    <property type="entry name" value="Transferase(Phosphotransferase) domain 1"/>
    <property type="match status" value="1"/>
</dbReference>
<dbReference type="VEuPathDB" id="FungiDB:CC1G_12700"/>
<evidence type="ECO:0000313" key="4">
    <source>
        <dbReference type="Proteomes" id="UP000001861"/>
    </source>
</evidence>
<dbReference type="InterPro" id="IPR000719">
    <property type="entry name" value="Prot_kinase_dom"/>
</dbReference>
<keyword evidence="3" id="KW-0808">Transferase</keyword>
<feature type="compositionally biased region" description="Basic residues" evidence="1">
    <location>
        <begin position="713"/>
        <end position="722"/>
    </location>
</feature>
<dbReference type="RefSeq" id="XP_002910477.1">
    <property type="nucleotide sequence ID" value="XM_002910431.1"/>
</dbReference>
<dbReference type="OrthoDB" id="312874at2759"/>
<organism evidence="3 4">
    <name type="scientific">Coprinopsis cinerea (strain Okayama-7 / 130 / ATCC MYA-4618 / FGSC 9003)</name>
    <name type="common">Inky cap fungus</name>
    <name type="synonym">Hormographiella aspergillata</name>
    <dbReference type="NCBI Taxonomy" id="240176"/>
    <lineage>
        <taxon>Eukaryota</taxon>
        <taxon>Fungi</taxon>
        <taxon>Dikarya</taxon>
        <taxon>Basidiomycota</taxon>
        <taxon>Agaricomycotina</taxon>
        <taxon>Agaricomycetes</taxon>
        <taxon>Agaricomycetidae</taxon>
        <taxon>Agaricales</taxon>
        <taxon>Agaricineae</taxon>
        <taxon>Psathyrellaceae</taxon>
        <taxon>Coprinopsis</taxon>
    </lineage>
</organism>
<dbReference type="Proteomes" id="UP000001861">
    <property type="component" value="Unassembled WGS sequence"/>
</dbReference>
<feature type="domain" description="Protein kinase" evidence="2">
    <location>
        <begin position="260"/>
        <end position="582"/>
    </location>
</feature>
<dbReference type="InterPro" id="IPR011009">
    <property type="entry name" value="Kinase-like_dom_sf"/>
</dbReference>
<protein>
    <submittedName>
        <fullName evidence="3">Protein kinase subdomain-containing protein PKL</fullName>
    </submittedName>
</protein>
<dbReference type="GO" id="GO:0004672">
    <property type="term" value="F:protein kinase activity"/>
    <property type="evidence" value="ECO:0007669"/>
    <property type="project" value="InterPro"/>
</dbReference>
<evidence type="ECO:0000313" key="3">
    <source>
        <dbReference type="EMBL" id="EFI26983.1"/>
    </source>
</evidence>
<dbReference type="SUPFAM" id="SSF56112">
    <property type="entry name" value="Protein kinase-like (PK-like)"/>
    <property type="match status" value="1"/>
</dbReference>
<dbReference type="PANTHER" id="PTHR38248:SF2">
    <property type="entry name" value="FUNK1 11"/>
    <property type="match status" value="1"/>
</dbReference>
<keyword evidence="3" id="KW-0418">Kinase</keyword>
<dbReference type="GO" id="GO:0005524">
    <property type="term" value="F:ATP binding"/>
    <property type="evidence" value="ECO:0007669"/>
    <property type="project" value="InterPro"/>
</dbReference>
<dbReference type="HOGENOM" id="CLU_011584_0_2_1"/>
<proteinExistence type="predicted"/>
<keyword evidence="4" id="KW-1185">Reference proteome</keyword>
<feature type="region of interest" description="Disordered" evidence="1">
    <location>
        <begin position="660"/>
        <end position="722"/>
    </location>
</feature>
<dbReference type="KEGG" id="cci:CC1G_12700"/>
<dbReference type="PANTHER" id="PTHR38248">
    <property type="entry name" value="FUNK1 6"/>
    <property type="match status" value="1"/>
</dbReference>
<dbReference type="EMBL" id="AACS02000009">
    <property type="protein sequence ID" value="EFI26983.1"/>
    <property type="molecule type" value="Genomic_DNA"/>
</dbReference>
<comment type="caution">
    <text evidence="3">The sequence shown here is derived from an EMBL/GenBank/DDBJ whole genome shotgun (WGS) entry which is preliminary data.</text>
</comment>
<dbReference type="eggNOG" id="ENOG502RSE5">
    <property type="taxonomic scope" value="Eukaryota"/>
</dbReference>